<dbReference type="OrthoDB" id="2158839at2759"/>
<evidence type="ECO:0008006" key="3">
    <source>
        <dbReference type="Google" id="ProtNLM"/>
    </source>
</evidence>
<feature type="non-terminal residue" evidence="1">
    <location>
        <position position="1"/>
    </location>
</feature>
<evidence type="ECO:0000313" key="2">
    <source>
        <dbReference type="Proteomes" id="UP000076532"/>
    </source>
</evidence>
<reference evidence="1 2" key="1">
    <citation type="journal article" date="2016" name="Mol. Biol. Evol.">
        <title>Comparative Genomics of Early-Diverging Mushroom-Forming Fungi Provides Insights into the Origins of Lignocellulose Decay Capabilities.</title>
        <authorList>
            <person name="Nagy L.G."/>
            <person name="Riley R."/>
            <person name="Tritt A."/>
            <person name="Adam C."/>
            <person name="Daum C."/>
            <person name="Floudas D."/>
            <person name="Sun H."/>
            <person name="Yadav J.S."/>
            <person name="Pangilinan J."/>
            <person name="Larsson K.H."/>
            <person name="Matsuura K."/>
            <person name="Barry K."/>
            <person name="Labutti K."/>
            <person name="Kuo R."/>
            <person name="Ohm R.A."/>
            <person name="Bhattacharya S.S."/>
            <person name="Shirouzu T."/>
            <person name="Yoshinaga Y."/>
            <person name="Martin F.M."/>
            <person name="Grigoriev I.V."/>
            <person name="Hibbett D.S."/>
        </authorList>
    </citation>
    <scope>NUCLEOTIDE SEQUENCE [LARGE SCALE GENOMIC DNA]</scope>
    <source>
        <strain evidence="1 2">CBS 109695</strain>
    </source>
</reference>
<dbReference type="EMBL" id="KV417546">
    <property type="protein sequence ID" value="KZP21510.1"/>
    <property type="molecule type" value="Genomic_DNA"/>
</dbReference>
<proteinExistence type="predicted"/>
<accession>A0A166K461</accession>
<organism evidence="1 2">
    <name type="scientific">Athelia psychrophila</name>
    <dbReference type="NCBI Taxonomy" id="1759441"/>
    <lineage>
        <taxon>Eukaryota</taxon>
        <taxon>Fungi</taxon>
        <taxon>Dikarya</taxon>
        <taxon>Basidiomycota</taxon>
        <taxon>Agaricomycotina</taxon>
        <taxon>Agaricomycetes</taxon>
        <taxon>Agaricomycetidae</taxon>
        <taxon>Atheliales</taxon>
        <taxon>Atheliaceae</taxon>
        <taxon>Athelia</taxon>
    </lineage>
</organism>
<gene>
    <name evidence="1" type="ORF">FIBSPDRAFT_740310</name>
</gene>
<evidence type="ECO:0000313" key="1">
    <source>
        <dbReference type="EMBL" id="KZP21510.1"/>
    </source>
</evidence>
<name>A0A166K461_9AGAM</name>
<dbReference type="AlphaFoldDB" id="A0A166K461"/>
<dbReference type="Proteomes" id="UP000076532">
    <property type="component" value="Unassembled WGS sequence"/>
</dbReference>
<keyword evidence="2" id="KW-1185">Reference proteome</keyword>
<sequence length="93" mass="10252">GASKKVLAACALCLGRFAHKVNECHSDLLWDQRTPTAARRIGKAIEMRDGKILCIDFQLPRGCPRTDHDIRHFCTGCGQHAHGAQDCPRGEGR</sequence>
<protein>
    <recommendedName>
        <fullName evidence="3">CCHC-type domain-containing protein</fullName>
    </recommendedName>
</protein>